<keyword evidence="1" id="KW-1133">Transmembrane helix</keyword>
<dbReference type="AlphaFoldDB" id="A0A226D109"/>
<evidence type="ECO:0000313" key="2">
    <source>
        <dbReference type="EMBL" id="OXA38397.1"/>
    </source>
</evidence>
<keyword evidence="1" id="KW-0472">Membrane</keyword>
<sequence length="122" mass="14213">MTVISICFDYLWLIKGKQTTLFVVNQMLQIELDLKNATKLLKQPEGQKNTIFDNFILLGLKLFLFIGYFLTPLLSVILMVNGLDPQFYFVEYVMRTYPLISFLARAVTFKRRLLLHVSLLMG</sequence>
<reference evidence="2 3" key="1">
    <citation type="submission" date="2015-12" db="EMBL/GenBank/DDBJ databases">
        <title>The genome of Folsomia candida.</title>
        <authorList>
            <person name="Faddeeva A."/>
            <person name="Derks M.F."/>
            <person name="Anvar Y."/>
            <person name="Smit S."/>
            <person name="Van Straalen N."/>
            <person name="Roelofs D."/>
        </authorList>
    </citation>
    <scope>NUCLEOTIDE SEQUENCE [LARGE SCALE GENOMIC DNA]</scope>
    <source>
        <strain evidence="2 3">VU population</strain>
        <tissue evidence="2">Whole body</tissue>
    </source>
</reference>
<gene>
    <name evidence="2" type="ORF">Fcan01_26887</name>
</gene>
<feature type="transmembrane region" description="Helical" evidence="1">
    <location>
        <begin position="55"/>
        <end position="80"/>
    </location>
</feature>
<name>A0A226D109_FOLCA</name>
<protein>
    <submittedName>
        <fullName evidence="2">Uncharacterized protein</fullName>
    </submittedName>
</protein>
<comment type="caution">
    <text evidence="2">The sequence shown here is derived from an EMBL/GenBank/DDBJ whole genome shotgun (WGS) entry which is preliminary data.</text>
</comment>
<keyword evidence="1" id="KW-0812">Transmembrane</keyword>
<organism evidence="2 3">
    <name type="scientific">Folsomia candida</name>
    <name type="common">Springtail</name>
    <dbReference type="NCBI Taxonomy" id="158441"/>
    <lineage>
        <taxon>Eukaryota</taxon>
        <taxon>Metazoa</taxon>
        <taxon>Ecdysozoa</taxon>
        <taxon>Arthropoda</taxon>
        <taxon>Hexapoda</taxon>
        <taxon>Collembola</taxon>
        <taxon>Entomobryomorpha</taxon>
        <taxon>Isotomoidea</taxon>
        <taxon>Isotomidae</taxon>
        <taxon>Proisotominae</taxon>
        <taxon>Folsomia</taxon>
    </lineage>
</organism>
<feature type="transmembrane region" description="Helical" evidence="1">
    <location>
        <begin position="86"/>
        <end position="104"/>
    </location>
</feature>
<dbReference type="Proteomes" id="UP000198287">
    <property type="component" value="Unassembled WGS sequence"/>
</dbReference>
<accession>A0A226D109</accession>
<evidence type="ECO:0000256" key="1">
    <source>
        <dbReference type="SAM" id="Phobius"/>
    </source>
</evidence>
<evidence type="ECO:0000313" key="3">
    <source>
        <dbReference type="Proteomes" id="UP000198287"/>
    </source>
</evidence>
<keyword evidence="3" id="KW-1185">Reference proteome</keyword>
<dbReference type="EMBL" id="LNIX01000046">
    <property type="protein sequence ID" value="OXA38397.1"/>
    <property type="molecule type" value="Genomic_DNA"/>
</dbReference>
<proteinExistence type="predicted"/>